<proteinExistence type="predicted"/>
<evidence type="ECO:0000313" key="2">
    <source>
        <dbReference type="EMBL" id="JAV76543.1"/>
    </source>
</evidence>
<evidence type="ECO:0000256" key="1">
    <source>
        <dbReference type="SAM" id="MobiDB-lite"/>
    </source>
</evidence>
<feature type="compositionally biased region" description="Basic and acidic residues" evidence="1">
    <location>
        <begin position="49"/>
        <end position="61"/>
    </location>
</feature>
<dbReference type="EMBL" id="GEZM01048498">
    <property type="protein sequence ID" value="JAV76543.1"/>
    <property type="molecule type" value="Transcribed_RNA"/>
</dbReference>
<feature type="compositionally biased region" description="Basic residues" evidence="1">
    <location>
        <begin position="95"/>
        <end position="104"/>
    </location>
</feature>
<protein>
    <submittedName>
        <fullName evidence="2">Uncharacterized protein</fullName>
    </submittedName>
</protein>
<organism evidence="2">
    <name type="scientific">Photinus pyralis</name>
    <name type="common">Common eastern firefly</name>
    <name type="synonym">Lampyris pyralis</name>
    <dbReference type="NCBI Taxonomy" id="7054"/>
    <lineage>
        <taxon>Eukaryota</taxon>
        <taxon>Metazoa</taxon>
        <taxon>Ecdysozoa</taxon>
        <taxon>Arthropoda</taxon>
        <taxon>Hexapoda</taxon>
        <taxon>Insecta</taxon>
        <taxon>Pterygota</taxon>
        <taxon>Neoptera</taxon>
        <taxon>Endopterygota</taxon>
        <taxon>Coleoptera</taxon>
        <taxon>Polyphaga</taxon>
        <taxon>Elateriformia</taxon>
        <taxon>Elateroidea</taxon>
        <taxon>Lampyridae</taxon>
        <taxon>Lampyrinae</taxon>
        <taxon>Photinus</taxon>
    </lineage>
</organism>
<sequence length="132" mass="15301">MFRLDSSRETQLSSAWMLAKTEVETPPTPNSLGPHSRPQLVRAPSSTDKSFHNEYPREAKSPKRSHPHCQSKSNQSKHRRVNDQLHLVPDYPVQRRPRRLRRRLACISTHNRKENSHAPREDRHGQQPHPGG</sequence>
<feature type="compositionally biased region" description="Basic residues" evidence="1">
    <location>
        <begin position="62"/>
        <end position="80"/>
    </location>
</feature>
<feature type="compositionally biased region" description="Basic and acidic residues" evidence="1">
    <location>
        <begin position="111"/>
        <end position="125"/>
    </location>
</feature>
<accession>A0A1Y1LSB9</accession>
<dbReference type="AlphaFoldDB" id="A0A1Y1LSB9"/>
<reference evidence="2" key="1">
    <citation type="journal article" date="2016" name="Sci. Rep.">
        <title>Molecular characterization of firefly nuptial gifts: a multi-omics approach sheds light on postcopulatory sexual selection.</title>
        <authorList>
            <person name="Al-Wathiqui N."/>
            <person name="Fallon T.R."/>
            <person name="South A."/>
            <person name="Weng J.K."/>
            <person name="Lewis S.M."/>
        </authorList>
    </citation>
    <scope>NUCLEOTIDE SEQUENCE</scope>
</reference>
<feature type="region of interest" description="Disordered" evidence="1">
    <location>
        <begin position="1"/>
        <end position="132"/>
    </location>
</feature>
<name>A0A1Y1LSB9_PHOPY</name>